<proteinExistence type="predicted"/>
<accession>A0ACC0P4T9</accession>
<protein>
    <submittedName>
        <fullName evidence="1">Uncharacterized protein</fullName>
    </submittedName>
</protein>
<dbReference type="Proteomes" id="UP001062846">
    <property type="component" value="Chromosome 4"/>
</dbReference>
<dbReference type="EMBL" id="CM046391">
    <property type="protein sequence ID" value="KAI8560219.1"/>
    <property type="molecule type" value="Genomic_DNA"/>
</dbReference>
<comment type="caution">
    <text evidence="1">The sequence shown here is derived from an EMBL/GenBank/DDBJ whole genome shotgun (WGS) entry which is preliminary data.</text>
</comment>
<keyword evidence="2" id="KW-1185">Reference proteome</keyword>
<gene>
    <name evidence="1" type="ORF">RHMOL_Rhmol04G0239000</name>
</gene>
<organism evidence="1 2">
    <name type="scientific">Rhododendron molle</name>
    <name type="common">Chinese azalea</name>
    <name type="synonym">Azalea mollis</name>
    <dbReference type="NCBI Taxonomy" id="49168"/>
    <lineage>
        <taxon>Eukaryota</taxon>
        <taxon>Viridiplantae</taxon>
        <taxon>Streptophyta</taxon>
        <taxon>Embryophyta</taxon>
        <taxon>Tracheophyta</taxon>
        <taxon>Spermatophyta</taxon>
        <taxon>Magnoliopsida</taxon>
        <taxon>eudicotyledons</taxon>
        <taxon>Gunneridae</taxon>
        <taxon>Pentapetalae</taxon>
        <taxon>asterids</taxon>
        <taxon>Ericales</taxon>
        <taxon>Ericaceae</taxon>
        <taxon>Ericoideae</taxon>
        <taxon>Rhodoreae</taxon>
        <taxon>Rhododendron</taxon>
    </lineage>
</organism>
<evidence type="ECO:0000313" key="1">
    <source>
        <dbReference type="EMBL" id="KAI8560219.1"/>
    </source>
</evidence>
<evidence type="ECO:0000313" key="2">
    <source>
        <dbReference type="Proteomes" id="UP001062846"/>
    </source>
</evidence>
<sequence length="593" mass="66797">MNFQYFPPTMEGERITVSLPSAVEAQGAMKWKDCLVEHFVDKKIPFLAVRSVAFKKRVDYGLVDVLSNDKGFYFFQFGSKDAYRQIVESGPWHFGGRLMVLQIWHPDIEYEKERLAKLPIWIQLFNVPLQFWIAEGLSYIASFVGKPLYVDELTETAKRISYANICVEVDVTASLPHSVDLLTACGRKPLVKVVDIPDKGLNAPRGRVWVVKLGGGDSNPTPLAVFEPAVIKPASIVRDIPCSNQFEALQLGDSTIDTSVGVMGVEVVEVSLGSGDSVIQDSLVGAINGSDPSSSKGMEMVYDDTLPDVLGVGMADPDALFQALTSKDMENIHKPNEGKNPRAARRGRKPKQRQENMASAVKKCLPDGWDFVHNIGTGSIARIIVVRDIQGPKSEFTESEVAVLTPNVSDHCPLLVTVLPYKGGRKPFKFFNFWMNHKHFSPMLIQSWDRPVDKVGSPMFILYEKLRRLKPCLKNFNKEFYSDIQNRVKVAREELSNIQTWCAQLLGEPILMEYERLCLLNFNDLCVTKEAWCRQKSRVHWLQLGDNNTKFFHKKVASHRMRNKILSICDENGQRLEDIKDVKGEILSSSLIS</sequence>
<reference evidence="1" key="1">
    <citation type="submission" date="2022-02" db="EMBL/GenBank/DDBJ databases">
        <title>Plant Genome Project.</title>
        <authorList>
            <person name="Zhang R.-G."/>
        </authorList>
    </citation>
    <scope>NUCLEOTIDE SEQUENCE</scope>
    <source>
        <strain evidence="1">AT1</strain>
    </source>
</reference>
<name>A0ACC0P4T9_RHOML</name>